<dbReference type="Pfam" id="PF01408">
    <property type="entry name" value="GFO_IDH_MocA"/>
    <property type="match status" value="1"/>
</dbReference>
<dbReference type="PANTHER" id="PTHR22604">
    <property type="entry name" value="OXIDOREDUCTASES"/>
    <property type="match status" value="1"/>
</dbReference>
<feature type="domain" description="Gfo/Idh/MocA-like oxidoreductase N-terminal" evidence="3">
    <location>
        <begin position="12"/>
        <end position="127"/>
    </location>
</feature>
<evidence type="ECO:0000259" key="3">
    <source>
        <dbReference type="Pfam" id="PF01408"/>
    </source>
</evidence>
<evidence type="ECO:0000256" key="1">
    <source>
        <dbReference type="ARBA" id="ARBA00010928"/>
    </source>
</evidence>
<dbReference type="Pfam" id="PF22725">
    <property type="entry name" value="GFO_IDH_MocA_C3"/>
    <property type="match status" value="1"/>
</dbReference>
<evidence type="ECO:0000313" key="5">
    <source>
        <dbReference type="EMBL" id="ANY71069.1"/>
    </source>
</evidence>
<feature type="domain" description="GFO/IDH/MocA-like oxidoreductase" evidence="4">
    <location>
        <begin position="140"/>
        <end position="249"/>
    </location>
</feature>
<sequence length="350" mass="39306">MGADAGVRTLALGIIGCASIVRRAVFQPMPFVEGIRVVGIANRTRSRAEALAVEFGIPRVFEQLEDVLASPDVDAVYIALSNDLHAEWVLRAVEAGKHVLVEKPIAMNAAECAKLAERLAGQSAVVLEGLMLQHHPWQSALRELIQGQRYGKLLQMRTEMHIPMRDLPLTSYRCDPGRGGGVFADLGCYWLQTLQQLPGFEAAKPMKLTAESAFDGPRGCDWTFGASLNYESGVAAELSASFERPYRTRHVLRLEHADLVVNDFFRANVGRYKITIKIEEREPGRPLGRISFDPQHYYENQLEYFRDSVLTGTSIGSRELLRESLERVRLQERIHAAAVNRKRHVEERMK</sequence>
<dbReference type="InterPro" id="IPR000683">
    <property type="entry name" value="Gfo/Idh/MocA-like_OxRdtase_N"/>
</dbReference>
<dbReference type="EMBL" id="CP016808">
    <property type="protein sequence ID" value="ANY71069.1"/>
    <property type="molecule type" value="Genomic_DNA"/>
</dbReference>
<dbReference type="AlphaFoldDB" id="A0A1B2DTP1"/>
<evidence type="ECO:0000259" key="4">
    <source>
        <dbReference type="Pfam" id="PF22725"/>
    </source>
</evidence>
<gene>
    <name evidence="5" type="ORF">BBD42_29725</name>
</gene>
<comment type="similarity">
    <text evidence="1">Belongs to the Gfo/Idh/MocA family.</text>
</comment>
<dbReference type="Gene3D" id="3.30.360.10">
    <property type="entry name" value="Dihydrodipicolinate Reductase, domain 2"/>
    <property type="match status" value="1"/>
</dbReference>
<dbReference type="GO" id="GO:0016491">
    <property type="term" value="F:oxidoreductase activity"/>
    <property type="evidence" value="ECO:0007669"/>
    <property type="project" value="UniProtKB-KW"/>
</dbReference>
<dbReference type="InterPro" id="IPR055170">
    <property type="entry name" value="GFO_IDH_MocA-like_dom"/>
</dbReference>
<dbReference type="Gene3D" id="3.40.50.720">
    <property type="entry name" value="NAD(P)-binding Rossmann-like Domain"/>
    <property type="match status" value="1"/>
</dbReference>
<protein>
    <submittedName>
        <fullName evidence="5">Uncharacterized protein</fullName>
    </submittedName>
</protein>
<dbReference type="SUPFAM" id="SSF51735">
    <property type="entry name" value="NAD(P)-binding Rossmann-fold domains"/>
    <property type="match status" value="1"/>
</dbReference>
<keyword evidence="2" id="KW-0560">Oxidoreductase</keyword>
<dbReference type="PANTHER" id="PTHR22604:SF105">
    <property type="entry name" value="TRANS-1,2-DIHYDROBENZENE-1,2-DIOL DEHYDROGENASE"/>
    <property type="match status" value="1"/>
</dbReference>
<dbReference type="InterPro" id="IPR050984">
    <property type="entry name" value="Gfo/Idh/MocA_domain"/>
</dbReference>
<dbReference type="InterPro" id="IPR036291">
    <property type="entry name" value="NAD(P)-bd_dom_sf"/>
</dbReference>
<dbReference type="SUPFAM" id="SSF55347">
    <property type="entry name" value="Glyceraldehyde-3-phosphate dehydrogenase-like, C-terminal domain"/>
    <property type="match status" value="1"/>
</dbReference>
<proteinExistence type="inferred from homology"/>
<dbReference type="GO" id="GO:0000166">
    <property type="term" value="F:nucleotide binding"/>
    <property type="evidence" value="ECO:0007669"/>
    <property type="project" value="InterPro"/>
</dbReference>
<accession>A0A1B2DTP1</accession>
<name>A0A1B2DTP1_9BACL</name>
<evidence type="ECO:0000256" key="2">
    <source>
        <dbReference type="ARBA" id="ARBA00023002"/>
    </source>
</evidence>
<reference evidence="5" key="1">
    <citation type="submission" date="2016-08" db="EMBL/GenBank/DDBJ databases">
        <title>Complete Genome Seqeunce of Paenibacillus sp. BIHB 4019 from tea rhizoplane.</title>
        <authorList>
            <person name="Thakur R."/>
            <person name="Swarnkar M.K."/>
            <person name="Gulati A."/>
        </authorList>
    </citation>
    <scope>NUCLEOTIDE SEQUENCE [LARGE SCALE GENOMIC DNA]</scope>
    <source>
        <strain evidence="5">BIHB4019</strain>
    </source>
</reference>
<organism evidence="5">
    <name type="scientific">Paenibacillus sp. BIHB 4019</name>
    <dbReference type="NCBI Taxonomy" id="1870819"/>
    <lineage>
        <taxon>Bacteria</taxon>
        <taxon>Bacillati</taxon>
        <taxon>Bacillota</taxon>
        <taxon>Bacilli</taxon>
        <taxon>Bacillales</taxon>
        <taxon>Paenibacillaceae</taxon>
        <taxon>Paenibacillus</taxon>
    </lineage>
</organism>